<dbReference type="Proteomes" id="UP000219559">
    <property type="component" value="Unassembled WGS sequence"/>
</dbReference>
<feature type="transmembrane region" description="Helical" evidence="1">
    <location>
        <begin position="70"/>
        <end position="91"/>
    </location>
</feature>
<dbReference type="SUPFAM" id="SSF55874">
    <property type="entry name" value="ATPase domain of HSP90 chaperone/DNA topoisomerase II/histidine kinase"/>
    <property type="match status" value="1"/>
</dbReference>
<dbReference type="Gene3D" id="3.30.565.10">
    <property type="entry name" value="Histidine kinase-like ATPase, C-terminal domain"/>
    <property type="match status" value="1"/>
</dbReference>
<feature type="domain" description="Signal transduction histidine kinase internal region" evidence="2">
    <location>
        <begin position="140"/>
        <end position="217"/>
    </location>
</feature>
<keyword evidence="1" id="KW-0812">Transmembrane</keyword>
<dbReference type="RefSeq" id="WP_097441968.1">
    <property type="nucleotide sequence ID" value="NZ_NBWU01000001.1"/>
</dbReference>
<comment type="caution">
    <text evidence="3">The sequence shown here is derived from an EMBL/GenBank/DDBJ whole genome shotgun (WGS) entry which is preliminary data.</text>
</comment>
<dbReference type="PANTHER" id="PTHR34220">
    <property type="entry name" value="SENSOR HISTIDINE KINASE YPDA"/>
    <property type="match status" value="1"/>
</dbReference>
<organism evidence="3 4">
    <name type="scientific">Sediminicola luteus</name>
    <dbReference type="NCBI Taxonomy" id="319238"/>
    <lineage>
        <taxon>Bacteria</taxon>
        <taxon>Pseudomonadati</taxon>
        <taxon>Bacteroidota</taxon>
        <taxon>Flavobacteriia</taxon>
        <taxon>Flavobacteriales</taxon>
        <taxon>Flavobacteriaceae</taxon>
        <taxon>Sediminicola</taxon>
    </lineage>
</organism>
<dbReference type="AlphaFoldDB" id="A0A2A4GEP2"/>
<dbReference type="EMBL" id="NBWU01000001">
    <property type="protein sequence ID" value="PCE66446.1"/>
    <property type="molecule type" value="Genomic_DNA"/>
</dbReference>
<proteinExistence type="predicted"/>
<dbReference type="InterPro" id="IPR010559">
    <property type="entry name" value="Sig_transdc_His_kin_internal"/>
</dbReference>
<feature type="transmembrane region" description="Helical" evidence="1">
    <location>
        <begin position="12"/>
        <end position="33"/>
    </location>
</feature>
<dbReference type="PANTHER" id="PTHR34220:SF7">
    <property type="entry name" value="SENSOR HISTIDINE KINASE YPDA"/>
    <property type="match status" value="1"/>
</dbReference>
<feature type="transmembrane region" description="Helical" evidence="1">
    <location>
        <begin position="103"/>
        <end position="120"/>
    </location>
</feature>
<sequence length="323" mass="37579">MPLRSALFSQILIHCLFWALFVFISLFVFSDFYWRANPFLHYLVILVAIVYANNHFLLPYFVQRKLYFPYALLFGGIAFFATQAYCQFFAQCGCTILKCLSDYLWQTLFPLVFFSFLWILERYWQQQETLKQVRQEHTAMELQLLKSQLDPHVLFNNLNTVYAYALEKPQDVAPLILKLSDNLKHMIYGSTEPWVPLDHEMAYLDNYIAFQRIRTENIIAIDYTTTIASNAFKIAPLLLIAPVENAFKHAAPHTSILIHIDLHGNRLVLKCRNKIKEAPSATKGTGTGLKNLRKRLELIYPNAHSLEIVENAYFEINLSVKLQ</sequence>
<accession>A0A2A4GEP2</accession>
<dbReference type="InterPro" id="IPR036890">
    <property type="entry name" value="HATPase_C_sf"/>
</dbReference>
<dbReference type="OrthoDB" id="9809908at2"/>
<dbReference type="InterPro" id="IPR050640">
    <property type="entry name" value="Bact_2-comp_sensor_kinase"/>
</dbReference>
<gene>
    <name evidence="3" type="ORF">B7P33_03890</name>
</gene>
<evidence type="ECO:0000313" key="4">
    <source>
        <dbReference type="Proteomes" id="UP000219559"/>
    </source>
</evidence>
<keyword evidence="1" id="KW-0472">Membrane</keyword>
<keyword evidence="4" id="KW-1185">Reference proteome</keyword>
<feature type="transmembrane region" description="Helical" evidence="1">
    <location>
        <begin position="39"/>
        <end position="58"/>
    </location>
</feature>
<keyword evidence="1" id="KW-1133">Transmembrane helix</keyword>
<protein>
    <recommendedName>
        <fullName evidence="2">Signal transduction histidine kinase internal region domain-containing protein</fullName>
    </recommendedName>
</protein>
<dbReference type="GO" id="GO:0000155">
    <property type="term" value="F:phosphorelay sensor kinase activity"/>
    <property type="evidence" value="ECO:0007669"/>
    <property type="project" value="InterPro"/>
</dbReference>
<evidence type="ECO:0000256" key="1">
    <source>
        <dbReference type="SAM" id="Phobius"/>
    </source>
</evidence>
<dbReference type="Pfam" id="PF06580">
    <property type="entry name" value="His_kinase"/>
    <property type="match status" value="1"/>
</dbReference>
<dbReference type="GO" id="GO:0016020">
    <property type="term" value="C:membrane"/>
    <property type="evidence" value="ECO:0007669"/>
    <property type="project" value="InterPro"/>
</dbReference>
<evidence type="ECO:0000259" key="2">
    <source>
        <dbReference type="Pfam" id="PF06580"/>
    </source>
</evidence>
<name>A0A2A4GEP2_9FLAO</name>
<reference evidence="3 4" key="1">
    <citation type="submission" date="2017-04" db="EMBL/GenBank/DDBJ databases">
        <title>A new member of the family Flavobacteriaceae isolated from ascidians.</title>
        <authorList>
            <person name="Chen L."/>
        </authorList>
    </citation>
    <scope>NUCLEOTIDE SEQUENCE [LARGE SCALE GENOMIC DNA]</scope>
    <source>
        <strain evidence="3 4">HQA918</strain>
    </source>
</reference>
<evidence type="ECO:0000313" key="3">
    <source>
        <dbReference type="EMBL" id="PCE66446.1"/>
    </source>
</evidence>